<organism evidence="2 3">
    <name type="scientific">Streptomyces purpureus</name>
    <dbReference type="NCBI Taxonomy" id="1951"/>
    <lineage>
        <taxon>Bacteria</taxon>
        <taxon>Bacillati</taxon>
        <taxon>Actinomycetota</taxon>
        <taxon>Actinomycetes</taxon>
        <taxon>Kitasatosporales</taxon>
        <taxon>Streptomycetaceae</taxon>
        <taxon>Streptomyces</taxon>
    </lineage>
</organism>
<evidence type="ECO:0000313" key="3">
    <source>
        <dbReference type="Proteomes" id="UP000619486"/>
    </source>
</evidence>
<dbReference type="PIRSF" id="PIRSF021320">
    <property type="entry name" value="DUF984"/>
    <property type="match status" value="1"/>
</dbReference>
<dbReference type="SUPFAM" id="SSF88697">
    <property type="entry name" value="PUA domain-like"/>
    <property type="match status" value="1"/>
</dbReference>
<evidence type="ECO:0000259" key="1">
    <source>
        <dbReference type="SMART" id="SM01022"/>
    </source>
</evidence>
<keyword evidence="3" id="KW-1185">Reference proteome</keyword>
<dbReference type="Gene3D" id="3.10.400.10">
    <property type="entry name" value="Sulfate adenylyltransferase"/>
    <property type="match status" value="1"/>
</dbReference>
<accession>A0A918GY33</accession>
<feature type="domain" description="ASCH" evidence="1">
    <location>
        <begin position="1"/>
        <end position="120"/>
    </location>
</feature>
<dbReference type="Proteomes" id="UP000619486">
    <property type="component" value="Unassembled WGS sequence"/>
</dbReference>
<protein>
    <recommendedName>
        <fullName evidence="1">ASCH domain-containing protein</fullName>
    </recommendedName>
</protein>
<dbReference type="EMBL" id="BMQQ01000001">
    <property type="protein sequence ID" value="GGT15055.1"/>
    <property type="molecule type" value="Genomic_DNA"/>
</dbReference>
<reference evidence="2" key="1">
    <citation type="journal article" date="2014" name="Int. J. Syst. Evol. Microbiol.">
        <title>Complete genome sequence of Corynebacterium casei LMG S-19264T (=DSM 44701T), isolated from a smear-ripened cheese.</title>
        <authorList>
            <consortium name="US DOE Joint Genome Institute (JGI-PGF)"/>
            <person name="Walter F."/>
            <person name="Albersmeier A."/>
            <person name="Kalinowski J."/>
            <person name="Ruckert C."/>
        </authorList>
    </citation>
    <scope>NUCLEOTIDE SEQUENCE</scope>
    <source>
        <strain evidence="2">JCM 3172</strain>
    </source>
</reference>
<dbReference type="InterPro" id="IPR009326">
    <property type="entry name" value="DUF984"/>
</dbReference>
<proteinExistence type="predicted"/>
<dbReference type="SMART" id="SM01022">
    <property type="entry name" value="ASCH"/>
    <property type="match status" value="1"/>
</dbReference>
<reference evidence="2" key="2">
    <citation type="submission" date="2020-09" db="EMBL/GenBank/DDBJ databases">
        <authorList>
            <person name="Sun Q."/>
            <person name="Ohkuma M."/>
        </authorList>
    </citation>
    <scope>NUCLEOTIDE SEQUENCE</scope>
    <source>
        <strain evidence="2">JCM 3172</strain>
    </source>
</reference>
<dbReference type="InterPro" id="IPR015947">
    <property type="entry name" value="PUA-like_sf"/>
</dbReference>
<dbReference type="PANTHER" id="PTHR39203">
    <property type="entry name" value="CYTOPLASMIC PROTEIN-RELATED"/>
    <property type="match status" value="1"/>
</dbReference>
<evidence type="ECO:0000313" key="2">
    <source>
        <dbReference type="EMBL" id="GGT15055.1"/>
    </source>
</evidence>
<dbReference type="PANTHER" id="PTHR39203:SF1">
    <property type="entry name" value="CYTOPLASMIC PROTEIN"/>
    <property type="match status" value="1"/>
</dbReference>
<dbReference type="AlphaFoldDB" id="A0A918GY33"/>
<gene>
    <name evidence="2" type="ORF">GCM10014713_04760</name>
</gene>
<comment type="caution">
    <text evidence="2">The sequence shown here is derived from an EMBL/GenBank/DDBJ whole genome shotgun (WGS) entry which is preliminary data.</text>
</comment>
<dbReference type="InterPro" id="IPR007374">
    <property type="entry name" value="ASCH_domain"/>
</dbReference>
<name>A0A918GY33_9ACTN</name>
<sequence>MELGTPGAMREELTALVVAGVKTATAGTLEEYQLETEGLEYVGERLAVLGNDGRVAATVAVTGVETVPFAEVSWEFAQAEGEGFTSVEHWRSAHRRYWQRTGTPVDDDSPVVLVSFRLVDGAGDDAPPQR</sequence>
<dbReference type="Pfam" id="PF04266">
    <property type="entry name" value="ASCH"/>
    <property type="match status" value="1"/>
</dbReference>